<dbReference type="Pfam" id="PF13578">
    <property type="entry name" value="Methyltransf_24"/>
    <property type="match status" value="1"/>
</dbReference>
<evidence type="ECO:0008006" key="4">
    <source>
        <dbReference type="Google" id="ProtNLM"/>
    </source>
</evidence>
<dbReference type="RefSeq" id="WP_145213538.1">
    <property type="nucleotide sequence ID" value="NZ_CP036432.1"/>
</dbReference>
<evidence type="ECO:0000256" key="1">
    <source>
        <dbReference type="SAM" id="Coils"/>
    </source>
</evidence>
<dbReference type="Proteomes" id="UP000318081">
    <property type="component" value="Chromosome"/>
</dbReference>
<dbReference type="Gene3D" id="3.40.50.150">
    <property type="entry name" value="Vaccinia Virus protein VP39"/>
    <property type="match status" value="1"/>
</dbReference>
<proteinExistence type="predicted"/>
<keyword evidence="3" id="KW-1185">Reference proteome</keyword>
<name>A0ABX5XU26_9BACT</name>
<feature type="coiled-coil region" evidence="1">
    <location>
        <begin position="37"/>
        <end position="95"/>
    </location>
</feature>
<protein>
    <recommendedName>
        <fullName evidence="4">Class I SAM-dependent methyltransferase</fullName>
    </recommendedName>
</protein>
<evidence type="ECO:0000313" key="3">
    <source>
        <dbReference type="Proteomes" id="UP000318081"/>
    </source>
</evidence>
<gene>
    <name evidence="2" type="ORF">TBK1r_37530</name>
</gene>
<dbReference type="InterPro" id="IPR029063">
    <property type="entry name" value="SAM-dependent_MTases_sf"/>
</dbReference>
<reference evidence="2 3" key="1">
    <citation type="submission" date="2019-02" db="EMBL/GenBank/DDBJ databases">
        <title>Deep-cultivation of Planctomycetes and their phenomic and genomic characterization uncovers novel biology.</title>
        <authorList>
            <person name="Wiegand S."/>
            <person name="Jogler M."/>
            <person name="Boedeker C."/>
            <person name="Pinto D."/>
            <person name="Vollmers J."/>
            <person name="Rivas-Marin E."/>
            <person name="Kohn T."/>
            <person name="Peeters S.H."/>
            <person name="Heuer A."/>
            <person name="Rast P."/>
            <person name="Oberbeckmann S."/>
            <person name="Bunk B."/>
            <person name="Jeske O."/>
            <person name="Meyerdierks A."/>
            <person name="Storesund J.E."/>
            <person name="Kallscheuer N."/>
            <person name="Luecker S."/>
            <person name="Lage O.M."/>
            <person name="Pohl T."/>
            <person name="Merkel B.J."/>
            <person name="Hornburger P."/>
            <person name="Mueller R.-W."/>
            <person name="Bruemmer F."/>
            <person name="Labrenz M."/>
            <person name="Spormann A.M."/>
            <person name="Op den Camp H."/>
            <person name="Overmann J."/>
            <person name="Amann R."/>
            <person name="Jetten M.S.M."/>
            <person name="Mascher T."/>
            <person name="Medema M.H."/>
            <person name="Devos D.P."/>
            <person name="Kaster A.-K."/>
            <person name="Ovreas L."/>
            <person name="Rohde M."/>
            <person name="Galperin M.Y."/>
            <person name="Jogler C."/>
        </authorList>
    </citation>
    <scope>NUCLEOTIDE SEQUENCE [LARGE SCALE GENOMIC DNA]</scope>
    <source>
        <strain evidence="2 3">TBK1r</strain>
    </source>
</reference>
<evidence type="ECO:0000313" key="2">
    <source>
        <dbReference type="EMBL" id="QDV84801.1"/>
    </source>
</evidence>
<keyword evidence="1" id="KW-0175">Coiled coil</keyword>
<sequence length="371" mass="41755">MLYSSIIAMVASAAALGLAVSNRRRSKRLKTQLAEHQASAEQQIINLRSELDRSIAQLSGRSASASNLELHRKKIDSIEERQAHCQKEVDHLRGESQNLAMLPTWHPTRVALAEELRPRLVPITDKLGPVLFPNQLAFDELDWMYKLPDRKFPYSLTFEEGMMMHYLVAANELKSGYEIATAFGFSSFFLATAFEKTGGHLISADAYIEEEMEDFIYDHASAQAHVEKLRQLQRDEQYDQLPRGLQFAMEGAAALKIESVVDYEIACSPEGVPDLLNDRQLDFAFIDGGHFGEQPVLDVQSVLPFLHPERFVMMFHDTQCEAVAKAVHFAAQATGTQPFSIHTRNRIVAVTKGIDPNILHTCREMTVRQAV</sequence>
<organism evidence="2 3">
    <name type="scientific">Stieleria magnilauensis</name>
    <dbReference type="NCBI Taxonomy" id="2527963"/>
    <lineage>
        <taxon>Bacteria</taxon>
        <taxon>Pseudomonadati</taxon>
        <taxon>Planctomycetota</taxon>
        <taxon>Planctomycetia</taxon>
        <taxon>Pirellulales</taxon>
        <taxon>Pirellulaceae</taxon>
        <taxon>Stieleria</taxon>
    </lineage>
</organism>
<accession>A0ABX5XU26</accession>
<dbReference type="EMBL" id="CP036432">
    <property type="protein sequence ID" value="QDV84801.1"/>
    <property type="molecule type" value="Genomic_DNA"/>
</dbReference>